<evidence type="ECO:0000313" key="2">
    <source>
        <dbReference type="EMBL" id="MDN3566769.1"/>
    </source>
</evidence>
<accession>A0ABT8AAC8</accession>
<organism evidence="2 3">
    <name type="scientific">Paeniroseomonas aquatica</name>
    <dbReference type="NCBI Taxonomy" id="373043"/>
    <lineage>
        <taxon>Bacteria</taxon>
        <taxon>Pseudomonadati</taxon>
        <taxon>Pseudomonadota</taxon>
        <taxon>Alphaproteobacteria</taxon>
        <taxon>Acetobacterales</taxon>
        <taxon>Acetobacteraceae</taxon>
        <taxon>Paeniroseomonas</taxon>
    </lineage>
</organism>
<feature type="transmembrane region" description="Helical" evidence="1">
    <location>
        <begin position="44"/>
        <end position="66"/>
    </location>
</feature>
<dbReference type="EMBL" id="JAUFPN010000182">
    <property type="protein sequence ID" value="MDN3566769.1"/>
    <property type="molecule type" value="Genomic_DNA"/>
</dbReference>
<name>A0ABT8AAC8_9PROT</name>
<feature type="transmembrane region" description="Helical" evidence="1">
    <location>
        <begin position="110"/>
        <end position="132"/>
    </location>
</feature>
<feature type="transmembrane region" description="Helical" evidence="1">
    <location>
        <begin position="78"/>
        <end position="98"/>
    </location>
</feature>
<sequence>MVRPAAPMTAALLPGLLYFLAVFAVAFAMGVARVLVVAPRIGPTAAVLLEVPMILVVSWAVARRILRHRVLTLPQRATMGATAFALTMASEIALAGVLRGQGVMDWAAATATPLGLVGLAGQVAFAALPMVLGRRATPPTA</sequence>
<proteinExistence type="predicted"/>
<keyword evidence="1" id="KW-0812">Transmembrane</keyword>
<keyword evidence="1" id="KW-0472">Membrane</keyword>
<protein>
    <submittedName>
        <fullName evidence="2">Uncharacterized protein</fullName>
    </submittedName>
</protein>
<dbReference type="RefSeq" id="WP_290318722.1">
    <property type="nucleotide sequence ID" value="NZ_JAUFPN010000182.1"/>
</dbReference>
<comment type="caution">
    <text evidence="2">The sequence shown here is derived from an EMBL/GenBank/DDBJ whole genome shotgun (WGS) entry which is preliminary data.</text>
</comment>
<keyword evidence="1" id="KW-1133">Transmembrane helix</keyword>
<dbReference type="Proteomes" id="UP001529369">
    <property type="component" value="Unassembled WGS sequence"/>
</dbReference>
<gene>
    <name evidence="2" type="ORF">QWZ14_20530</name>
</gene>
<evidence type="ECO:0000313" key="3">
    <source>
        <dbReference type="Proteomes" id="UP001529369"/>
    </source>
</evidence>
<keyword evidence="3" id="KW-1185">Reference proteome</keyword>
<reference evidence="3" key="1">
    <citation type="journal article" date="2019" name="Int. J. Syst. Evol. Microbiol.">
        <title>The Global Catalogue of Microorganisms (GCM) 10K type strain sequencing project: providing services to taxonomists for standard genome sequencing and annotation.</title>
        <authorList>
            <consortium name="The Broad Institute Genomics Platform"/>
            <consortium name="The Broad Institute Genome Sequencing Center for Infectious Disease"/>
            <person name="Wu L."/>
            <person name="Ma J."/>
        </authorList>
    </citation>
    <scope>NUCLEOTIDE SEQUENCE [LARGE SCALE GENOMIC DNA]</scope>
    <source>
        <strain evidence="3">CECT 7131</strain>
    </source>
</reference>
<evidence type="ECO:0000256" key="1">
    <source>
        <dbReference type="SAM" id="Phobius"/>
    </source>
</evidence>